<name>A0A178IKV9_9BACT</name>
<sequence length="351" mass="36786">MTKAAVNLPPPPCTAGTADDFLSEPAPATIEAVAAMPRGPVAILGAGGKMGLHLSLMLKKAAVAAGQPERRVIAISRFASLRDRGGFEAAGITTIPCDLSVPVNVAALPDASVVFFLAGVKFGTASSPLLLEQMNVTVPKLVAARYKDSRMVVFSTGCVYPFAPVNTRGCTESTPPAPVGDYAQSCLRREQIFAAASAAHGTSVVLIRLNYAVEFRYGVLVDIATKVRDGLPVDVTMGHVNIIWQPDALNHIIRAASIAASPAVPLNITGSGVHRVRDIAADFGAFLGAAPVITGDEATTAWLNDASHSHRLFGLPPTSPGTMRQWIASWLASGGHTWGKPTGFEKRDGKF</sequence>
<reference evidence="2 3" key="1">
    <citation type="submission" date="2016-01" db="EMBL/GenBank/DDBJ databases">
        <title>High potential of lignocellulose degradation of a new Verrucomicrobia species.</title>
        <authorList>
            <person name="Wang Y."/>
            <person name="Shi Y."/>
            <person name="Qiu Z."/>
            <person name="Liu S."/>
            <person name="Yang H."/>
        </authorList>
    </citation>
    <scope>NUCLEOTIDE SEQUENCE [LARGE SCALE GENOMIC DNA]</scope>
    <source>
        <strain evidence="2 3">TSB47</strain>
    </source>
</reference>
<evidence type="ECO:0000313" key="3">
    <source>
        <dbReference type="Proteomes" id="UP000078486"/>
    </source>
</evidence>
<dbReference type="Pfam" id="PF01370">
    <property type="entry name" value="Epimerase"/>
    <property type="match status" value="1"/>
</dbReference>
<comment type="caution">
    <text evidence="2">The sequence shown here is derived from an EMBL/GenBank/DDBJ whole genome shotgun (WGS) entry which is preliminary data.</text>
</comment>
<dbReference type="AlphaFoldDB" id="A0A178IKV9"/>
<gene>
    <name evidence="2" type="ORF">AW736_07630</name>
</gene>
<accession>A0A178IKV9</accession>
<organism evidence="2 3">
    <name type="scientific">Termitidicoccus mucosus</name>
    <dbReference type="NCBI Taxonomy" id="1184151"/>
    <lineage>
        <taxon>Bacteria</taxon>
        <taxon>Pseudomonadati</taxon>
        <taxon>Verrucomicrobiota</taxon>
        <taxon>Opitutia</taxon>
        <taxon>Opitutales</taxon>
        <taxon>Opitutaceae</taxon>
        <taxon>Termitidicoccus</taxon>
    </lineage>
</organism>
<evidence type="ECO:0000259" key="1">
    <source>
        <dbReference type="Pfam" id="PF01370"/>
    </source>
</evidence>
<proteinExistence type="predicted"/>
<keyword evidence="3" id="KW-1185">Reference proteome</keyword>
<dbReference type="EMBL" id="LRRQ01000056">
    <property type="protein sequence ID" value="OAM90520.1"/>
    <property type="molecule type" value="Genomic_DNA"/>
</dbReference>
<dbReference type="Gene3D" id="3.40.50.720">
    <property type="entry name" value="NAD(P)-binding Rossmann-like Domain"/>
    <property type="match status" value="1"/>
</dbReference>
<dbReference type="InterPro" id="IPR001509">
    <property type="entry name" value="Epimerase_deHydtase"/>
</dbReference>
<dbReference type="OrthoDB" id="9785845at2"/>
<dbReference type="STRING" id="1184151.AW736_07630"/>
<dbReference type="Proteomes" id="UP000078486">
    <property type="component" value="Unassembled WGS sequence"/>
</dbReference>
<feature type="domain" description="NAD-dependent epimerase/dehydratase" evidence="1">
    <location>
        <begin position="42"/>
        <end position="209"/>
    </location>
</feature>
<evidence type="ECO:0000313" key="2">
    <source>
        <dbReference type="EMBL" id="OAM90520.1"/>
    </source>
</evidence>
<protein>
    <submittedName>
        <fullName evidence="2">Epimerase</fullName>
    </submittedName>
</protein>
<dbReference type="SUPFAM" id="SSF51735">
    <property type="entry name" value="NAD(P)-binding Rossmann-fold domains"/>
    <property type="match status" value="1"/>
</dbReference>
<dbReference type="InterPro" id="IPR036291">
    <property type="entry name" value="NAD(P)-bd_dom_sf"/>
</dbReference>